<dbReference type="PRINTS" id="PR01431">
    <property type="entry name" value="TUBERIN"/>
</dbReference>
<dbReference type="GO" id="GO:0051726">
    <property type="term" value="P:regulation of cell cycle"/>
    <property type="evidence" value="ECO:0007669"/>
    <property type="project" value="TreeGrafter"/>
</dbReference>
<reference evidence="2" key="1">
    <citation type="submission" date="2020-11" db="EMBL/GenBank/DDBJ databases">
        <authorList>
            <person name="Tran Van P."/>
        </authorList>
    </citation>
    <scope>NUCLEOTIDE SEQUENCE</scope>
</reference>
<feature type="compositionally biased region" description="Basic and acidic residues" evidence="1">
    <location>
        <begin position="139"/>
        <end position="151"/>
    </location>
</feature>
<dbReference type="Gene3D" id="3.40.50.11210">
    <property type="entry name" value="Rap/Ran-GAP"/>
    <property type="match status" value="1"/>
</dbReference>
<feature type="region of interest" description="Disordered" evidence="1">
    <location>
        <begin position="119"/>
        <end position="154"/>
    </location>
</feature>
<dbReference type="GO" id="GO:0051898">
    <property type="term" value="P:negative regulation of phosphatidylinositol 3-kinase/protein kinase B signal transduction"/>
    <property type="evidence" value="ECO:0007669"/>
    <property type="project" value="TreeGrafter"/>
</dbReference>
<dbReference type="GO" id="GO:0033596">
    <property type="term" value="C:TSC1-TSC2 complex"/>
    <property type="evidence" value="ECO:0007669"/>
    <property type="project" value="InterPro"/>
</dbReference>
<dbReference type="EMBL" id="OB666137">
    <property type="protein sequence ID" value="CAD7233369.1"/>
    <property type="molecule type" value="Genomic_DNA"/>
</dbReference>
<feature type="compositionally biased region" description="Polar residues" evidence="1">
    <location>
        <begin position="561"/>
        <end position="577"/>
    </location>
</feature>
<dbReference type="PANTHER" id="PTHR10063">
    <property type="entry name" value="TUBERIN"/>
    <property type="match status" value="1"/>
</dbReference>
<dbReference type="InterPro" id="IPR003913">
    <property type="entry name" value="Tuberin"/>
</dbReference>
<organism evidence="2">
    <name type="scientific">Cyprideis torosa</name>
    <dbReference type="NCBI Taxonomy" id="163714"/>
    <lineage>
        <taxon>Eukaryota</taxon>
        <taxon>Metazoa</taxon>
        <taxon>Ecdysozoa</taxon>
        <taxon>Arthropoda</taxon>
        <taxon>Crustacea</taxon>
        <taxon>Oligostraca</taxon>
        <taxon>Ostracoda</taxon>
        <taxon>Podocopa</taxon>
        <taxon>Podocopida</taxon>
        <taxon>Cytherocopina</taxon>
        <taxon>Cytheroidea</taxon>
        <taxon>Cytherideidae</taxon>
        <taxon>Cyprideis</taxon>
    </lineage>
</organism>
<accession>A0A7R8WQH8</accession>
<gene>
    <name evidence="2" type="ORF">CTOB1V02_LOCUS11191</name>
</gene>
<feature type="region of interest" description="Disordered" evidence="1">
    <location>
        <begin position="379"/>
        <end position="527"/>
    </location>
</feature>
<dbReference type="GO" id="GO:0051056">
    <property type="term" value="P:regulation of small GTPase mediated signal transduction"/>
    <property type="evidence" value="ECO:0007669"/>
    <property type="project" value="InterPro"/>
</dbReference>
<evidence type="ECO:0000256" key="1">
    <source>
        <dbReference type="SAM" id="MobiDB-lite"/>
    </source>
</evidence>
<dbReference type="Pfam" id="PF02145">
    <property type="entry name" value="Rap_GAP"/>
    <property type="match status" value="1"/>
</dbReference>
<dbReference type="InterPro" id="IPR035974">
    <property type="entry name" value="Rap/Ran-GAP_sf"/>
</dbReference>
<dbReference type="GO" id="GO:0030178">
    <property type="term" value="P:negative regulation of Wnt signaling pathway"/>
    <property type="evidence" value="ECO:0007669"/>
    <property type="project" value="TreeGrafter"/>
</dbReference>
<sequence length="892" mass="97488">MTETMHKLVPGVLLRLSKMSATVHTAVPVLEFLAMLCHLPSVYKSFVEQEYISILAITVPYTNPFKFSHFVVSLAHHVTAAWFLRTKVAFRQKSAVDFIRKGLKANVSKASLELNSRSSFGSQEAPYRHSQPAAPPNDSDMRQRSSSLHEKVHPRRALNHSATYTLLDFHTELTLTCYDFMARYAFASTVSCPKPSPMSTFLFENGTSESWLLGHQIVTITTSGCCLIPHRRGLCGPCWAHAADLQESRAGMEGAGRGDVSGLEDDPRRKRHQTDVRVAAGPELPLVPLGATGKEDSRNHIHSSMASVSVGDPQSVGSEEARCTCWCQGWAQVTIRRATGDTSFVIRLENDNIAEPRPSLQDLCSMFVSELPATDEELVAGPSEGSSERLTNEEACLDSVSSSPQRHESGSGTPVRRVNSSPNMEAVRRRTGELAARRKEEENADTSPPAEPMQIAGNASSPPSPNKRELHPIALESGATWQQQQRLDDSTPGSPTTSRQLRHLSAPQGQGILTPGAGGGSTGSLSRHSHGLNPRFLFLQFYYTGQHGGEDPIYLEKTWQQQQRLDDSTPGSPTTSRQLRHLSAPQGQGILTPGAGGGSTGSLSRHSHGLNPRFLFLQFYYTGQHGGEDPIYLEKSSNLDRALKNLDLIPPYESHKIGVLYIPPGAKSCKDILCTKVTSTRYEQFLQGIGDVIDLTRTDKRSTFLGGLSTKGHDGRYAISWKDQVVQIIFHVATMMPTLPNDPNCNNKKAHIGNDKVVIVFNEGGTPYDLNTISGDCCLAAVDIQPLDHQSNLVNVRTRDAVGELLGHMEAKIASDESVPLLARLLAVHANMAGQVYHKSHGSVLFASNSLERLRQIRKLKAKSRLPPGSPRLSGEQEGGKAGNLEDFLSYV</sequence>
<feature type="compositionally biased region" description="Basic and acidic residues" evidence="1">
    <location>
        <begin position="426"/>
        <end position="441"/>
    </location>
</feature>
<dbReference type="InterPro" id="IPR027107">
    <property type="entry name" value="Tuberin/Ral-act_asu"/>
</dbReference>
<dbReference type="SUPFAM" id="SSF111347">
    <property type="entry name" value="Rap/Ran-GAP"/>
    <property type="match status" value="1"/>
</dbReference>
<dbReference type="InterPro" id="IPR018515">
    <property type="entry name" value="Tuberin-type_domain"/>
</dbReference>
<protein>
    <submittedName>
        <fullName evidence="2">Uncharacterized protein</fullName>
    </submittedName>
</protein>
<dbReference type="FunFam" id="3.40.50.11210:FF:000001">
    <property type="entry name" value="Ral GTPase-activating protein subunit alpha-1 isoform 1"/>
    <property type="match status" value="1"/>
</dbReference>
<dbReference type="GO" id="GO:0046627">
    <property type="term" value="P:negative regulation of insulin receptor signaling pathway"/>
    <property type="evidence" value="ECO:0007669"/>
    <property type="project" value="TreeGrafter"/>
</dbReference>
<name>A0A7R8WQH8_9CRUS</name>
<feature type="compositionally biased region" description="Polar residues" evidence="1">
    <location>
        <begin position="479"/>
        <end position="499"/>
    </location>
</feature>
<dbReference type="PROSITE" id="PS50085">
    <property type="entry name" value="RAPGAP"/>
    <property type="match status" value="1"/>
</dbReference>
<dbReference type="GO" id="GO:0005096">
    <property type="term" value="F:GTPase activator activity"/>
    <property type="evidence" value="ECO:0007669"/>
    <property type="project" value="InterPro"/>
</dbReference>
<dbReference type="InterPro" id="IPR000331">
    <property type="entry name" value="Rap/Ran_GAP_dom"/>
</dbReference>
<dbReference type="OrthoDB" id="5797019at2759"/>
<dbReference type="Pfam" id="PF03542">
    <property type="entry name" value="Tuberin"/>
    <property type="match status" value="1"/>
</dbReference>
<dbReference type="PANTHER" id="PTHR10063:SF0">
    <property type="entry name" value="TUBERIN"/>
    <property type="match status" value="1"/>
</dbReference>
<dbReference type="GO" id="GO:0032007">
    <property type="term" value="P:negative regulation of TOR signaling"/>
    <property type="evidence" value="ECO:0007669"/>
    <property type="project" value="InterPro"/>
</dbReference>
<feature type="region of interest" description="Disordered" evidence="1">
    <location>
        <begin position="561"/>
        <end position="605"/>
    </location>
</feature>
<proteinExistence type="predicted"/>
<dbReference type="GO" id="GO:0005634">
    <property type="term" value="C:nucleus"/>
    <property type="evidence" value="ECO:0007669"/>
    <property type="project" value="InterPro"/>
</dbReference>
<feature type="region of interest" description="Disordered" evidence="1">
    <location>
        <begin position="861"/>
        <end position="886"/>
    </location>
</feature>
<feature type="region of interest" description="Disordered" evidence="1">
    <location>
        <begin position="250"/>
        <end position="274"/>
    </location>
</feature>
<dbReference type="AlphaFoldDB" id="A0A7R8WQH8"/>
<evidence type="ECO:0000313" key="2">
    <source>
        <dbReference type="EMBL" id="CAD7233369.1"/>
    </source>
</evidence>